<dbReference type="PANTHER" id="PTHR11360">
    <property type="entry name" value="MONOCARBOXYLATE TRANSPORTER"/>
    <property type="match status" value="1"/>
</dbReference>
<keyword evidence="2" id="KW-0472">Membrane</keyword>
<feature type="region of interest" description="Disordered" evidence="1">
    <location>
        <begin position="204"/>
        <end position="227"/>
    </location>
</feature>
<dbReference type="SUPFAM" id="SSF103473">
    <property type="entry name" value="MFS general substrate transporter"/>
    <property type="match status" value="1"/>
</dbReference>
<feature type="non-terminal residue" evidence="3">
    <location>
        <position position="566"/>
    </location>
</feature>
<dbReference type="PANTHER" id="PTHR11360:SF284">
    <property type="entry name" value="EG:103B4.3 PROTEIN-RELATED"/>
    <property type="match status" value="1"/>
</dbReference>
<feature type="transmembrane region" description="Helical" evidence="2">
    <location>
        <begin position="112"/>
        <end position="131"/>
    </location>
</feature>
<evidence type="ECO:0008006" key="5">
    <source>
        <dbReference type="Google" id="ProtNLM"/>
    </source>
</evidence>
<feature type="compositionally biased region" description="Acidic residues" evidence="1">
    <location>
        <begin position="205"/>
        <end position="220"/>
    </location>
</feature>
<comment type="caution">
    <text evidence="3">The sequence shown here is derived from an EMBL/GenBank/DDBJ whole genome shotgun (WGS) entry which is preliminary data.</text>
</comment>
<evidence type="ECO:0000313" key="3">
    <source>
        <dbReference type="EMBL" id="RUS72943.1"/>
    </source>
</evidence>
<dbReference type="InterPro" id="IPR036259">
    <property type="entry name" value="MFS_trans_sf"/>
</dbReference>
<feature type="transmembrane region" description="Helical" evidence="2">
    <location>
        <begin position="143"/>
        <end position="161"/>
    </location>
</feature>
<dbReference type="GO" id="GO:0008028">
    <property type="term" value="F:monocarboxylic acid transmembrane transporter activity"/>
    <property type="evidence" value="ECO:0007669"/>
    <property type="project" value="TreeGrafter"/>
</dbReference>
<feature type="transmembrane region" description="Helical" evidence="2">
    <location>
        <begin position="527"/>
        <end position="548"/>
    </location>
</feature>
<dbReference type="Proteomes" id="UP000271974">
    <property type="component" value="Unassembled WGS sequence"/>
</dbReference>
<feature type="transmembrane region" description="Helical" evidence="2">
    <location>
        <begin position="495"/>
        <end position="521"/>
    </location>
</feature>
<organism evidence="3 4">
    <name type="scientific">Elysia chlorotica</name>
    <name type="common">Eastern emerald elysia</name>
    <name type="synonym">Sea slug</name>
    <dbReference type="NCBI Taxonomy" id="188477"/>
    <lineage>
        <taxon>Eukaryota</taxon>
        <taxon>Metazoa</taxon>
        <taxon>Spiralia</taxon>
        <taxon>Lophotrochozoa</taxon>
        <taxon>Mollusca</taxon>
        <taxon>Gastropoda</taxon>
        <taxon>Heterobranchia</taxon>
        <taxon>Euthyneura</taxon>
        <taxon>Panpulmonata</taxon>
        <taxon>Sacoglossa</taxon>
        <taxon>Placobranchoidea</taxon>
        <taxon>Plakobranchidae</taxon>
        <taxon>Elysia</taxon>
    </lineage>
</organism>
<feature type="transmembrane region" description="Helical" evidence="2">
    <location>
        <begin position="88"/>
        <end position="106"/>
    </location>
</feature>
<feature type="transmembrane region" description="Helical" evidence="2">
    <location>
        <begin position="21"/>
        <end position="48"/>
    </location>
</feature>
<dbReference type="Gene3D" id="1.20.1250.20">
    <property type="entry name" value="MFS general substrate transporter like domains"/>
    <property type="match status" value="2"/>
</dbReference>
<proteinExistence type="predicted"/>
<dbReference type="OrthoDB" id="6499973at2759"/>
<feature type="transmembrane region" description="Helical" evidence="2">
    <location>
        <begin position="60"/>
        <end position="81"/>
    </location>
</feature>
<dbReference type="InterPro" id="IPR050327">
    <property type="entry name" value="Proton-linked_MCT"/>
</dbReference>
<dbReference type="Pfam" id="PF07690">
    <property type="entry name" value="MFS_1"/>
    <property type="match status" value="1"/>
</dbReference>
<keyword evidence="2" id="KW-0812">Transmembrane</keyword>
<keyword evidence="2" id="KW-1133">Transmembrane helix</keyword>
<evidence type="ECO:0000313" key="4">
    <source>
        <dbReference type="Proteomes" id="UP000271974"/>
    </source>
</evidence>
<reference evidence="3 4" key="1">
    <citation type="submission" date="2019-01" db="EMBL/GenBank/DDBJ databases">
        <title>A draft genome assembly of the solar-powered sea slug Elysia chlorotica.</title>
        <authorList>
            <person name="Cai H."/>
            <person name="Li Q."/>
            <person name="Fang X."/>
            <person name="Li J."/>
            <person name="Curtis N.E."/>
            <person name="Altenburger A."/>
            <person name="Shibata T."/>
            <person name="Feng M."/>
            <person name="Maeda T."/>
            <person name="Schwartz J.A."/>
            <person name="Shigenobu S."/>
            <person name="Lundholm N."/>
            <person name="Nishiyama T."/>
            <person name="Yang H."/>
            <person name="Hasebe M."/>
            <person name="Li S."/>
            <person name="Pierce S.K."/>
            <person name="Wang J."/>
        </authorList>
    </citation>
    <scope>NUCLEOTIDE SEQUENCE [LARGE SCALE GENOMIC DNA]</scope>
    <source>
        <strain evidence="3">EC2010</strain>
        <tissue evidence="3">Whole organism of an adult</tissue>
    </source>
</reference>
<gene>
    <name evidence="3" type="ORF">EGW08_019296</name>
</gene>
<dbReference type="EMBL" id="RQTK01000997">
    <property type="protein sequence ID" value="RUS72943.1"/>
    <property type="molecule type" value="Genomic_DNA"/>
</dbReference>
<protein>
    <recommendedName>
        <fullName evidence="5">Major facilitator superfamily (MFS) profile domain-containing protein</fullName>
    </recommendedName>
</protein>
<dbReference type="InterPro" id="IPR011701">
    <property type="entry name" value="MFS"/>
</dbReference>
<dbReference type="AlphaFoldDB" id="A0A3S1BR68"/>
<evidence type="ECO:0000256" key="2">
    <source>
        <dbReference type="SAM" id="Phobius"/>
    </source>
</evidence>
<sequence>MASLLRRKKKMAKLDRGYGWMVVLSCFYGQLSCAGYFFSAGVFLPSWVHDFESSRGVTSWVVALCVATCNGAGPIIASLVARYGHRPVIIAGALLASLGVFLAAFATSVYLLMLFIGLMGGFGLGMLYLPSNSIIPYYFHRRRSLALGLVLCGTGLGNFIYPPFLAWLEGQIHWRGSLILVSGIMLQMVVFGALIRPVDAFNQETQEENSDSDSSNEEDVSTSAETEFVEMKNECTVEYIEKTSEYDESLKSFSYEGSNYTAPNQPRVFYLQYQDLKHDNYLSSEKRMWRQDTRNTSDYTKRKHLESDFPNCVTEEVRPFFTNQTKINWRDRDTRVIDEKERAPNVEASLKNTRNFYNDDSRIEELVSNAITRGQRIQELPDKEIPERSSDFLKKQVSLTPPESVTSISCCSSWLDHLRDTMLLMKNPHFAVFALSNFFTYLTFLMPPVYMADRAIENGVDKAEAALALSMYGAGNLFGRLGFGIMADNGCLDHLTLNAICLIICGASTCLSPLCGANVILHGLYGFTFGTFIGGMLILSPPFLLELLGVTKLNSSLGLIFMFRSI</sequence>
<evidence type="ECO:0000256" key="1">
    <source>
        <dbReference type="SAM" id="MobiDB-lite"/>
    </source>
</evidence>
<feature type="transmembrane region" description="Helical" evidence="2">
    <location>
        <begin position="430"/>
        <end position="451"/>
    </location>
</feature>
<keyword evidence="4" id="KW-1185">Reference proteome</keyword>
<accession>A0A3S1BR68</accession>
<name>A0A3S1BR68_ELYCH</name>
<feature type="transmembrane region" description="Helical" evidence="2">
    <location>
        <begin position="173"/>
        <end position="195"/>
    </location>
</feature>